<dbReference type="EMBL" id="DRUZ01000067">
    <property type="protein sequence ID" value="HHS01933.1"/>
    <property type="molecule type" value="Genomic_DNA"/>
</dbReference>
<gene>
    <name evidence="1" type="ORF">ENL71_05325</name>
</gene>
<name>A0A7C5Z1Q5_9FIRM</name>
<proteinExistence type="predicted"/>
<dbReference type="AlphaFoldDB" id="A0A7C5Z1Q5"/>
<evidence type="ECO:0000313" key="1">
    <source>
        <dbReference type="EMBL" id="HHS01933.1"/>
    </source>
</evidence>
<organism evidence="1">
    <name type="scientific">Caldicellulosiruptor owensensis</name>
    <dbReference type="NCBI Taxonomy" id="55205"/>
    <lineage>
        <taxon>Bacteria</taxon>
        <taxon>Bacillati</taxon>
        <taxon>Bacillota</taxon>
        <taxon>Bacillota incertae sedis</taxon>
        <taxon>Caldicellulosiruptorales</taxon>
        <taxon>Caldicellulosiruptoraceae</taxon>
        <taxon>Caldicellulosiruptor</taxon>
    </lineage>
</organism>
<sequence length="82" mass="9684">MEGIFMGYVSHDTTLYRIEELYDGCRVIIHRSPCSSCQEKGWCESEEEWFCQGMCGTFRCWDCHVPLYDDNGDYDGNNYEEE</sequence>
<protein>
    <submittedName>
        <fullName evidence="1">Uncharacterized protein</fullName>
    </submittedName>
</protein>
<accession>A0A7C5Z1Q5</accession>
<comment type="caution">
    <text evidence="1">The sequence shown here is derived from an EMBL/GenBank/DDBJ whole genome shotgun (WGS) entry which is preliminary data.</text>
</comment>
<reference evidence="1" key="1">
    <citation type="journal article" date="2020" name="mSystems">
        <title>Genome- and Community-Level Interaction Insights into Carbon Utilization and Element Cycling Functions of Hydrothermarchaeota in Hydrothermal Sediment.</title>
        <authorList>
            <person name="Zhou Z."/>
            <person name="Liu Y."/>
            <person name="Xu W."/>
            <person name="Pan J."/>
            <person name="Luo Z.H."/>
            <person name="Li M."/>
        </authorList>
    </citation>
    <scope>NUCLEOTIDE SEQUENCE [LARGE SCALE GENOMIC DNA]</scope>
    <source>
        <strain evidence="1">SpSt-102</strain>
    </source>
</reference>